<dbReference type="Proteomes" id="UP000288805">
    <property type="component" value="Unassembled WGS sequence"/>
</dbReference>
<protein>
    <submittedName>
        <fullName evidence="1">Uncharacterized protein</fullName>
    </submittedName>
</protein>
<organism evidence="1 2">
    <name type="scientific">Vitis vinifera</name>
    <name type="common">Grape</name>
    <dbReference type="NCBI Taxonomy" id="29760"/>
    <lineage>
        <taxon>Eukaryota</taxon>
        <taxon>Viridiplantae</taxon>
        <taxon>Streptophyta</taxon>
        <taxon>Embryophyta</taxon>
        <taxon>Tracheophyta</taxon>
        <taxon>Spermatophyta</taxon>
        <taxon>Magnoliopsida</taxon>
        <taxon>eudicotyledons</taxon>
        <taxon>Gunneridae</taxon>
        <taxon>Pentapetalae</taxon>
        <taxon>rosids</taxon>
        <taxon>Vitales</taxon>
        <taxon>Vitaceae</taxon>
        <taxon>Viteae</taxon>
        <taxon>Vitis</taxon>
    </lineage>
</organism>
<gene>
    <name evidence="1" type="ORF">CK203_037520</name>
</gene>
<dbReference type="EMBL" id="QGNW01000202">
    <property type="protein sequence ID" value="RVW85578.1"/>
    <property type="molecule type" value="Genomic_DNA"/>
</dbReference>
<evidence type="ECO:0000313" key="2">
    <source>
        <dbReference type="Proteomes" id="UP000288805"/>
    </source>
</evidence>
<name>A0A438HM96_VITVI</name>
<evidence type="ECO:0000313" key="1">
    <source>
        <dbReference type="EMBL" id="RVW85578.1"/>
    </source>
</evidence>
<sequence length="101" mass="11025">MTLRKGNATIGVAGQGGSGGRANRIELLNEKEFRDCFGIPNGVSVRLLEGNAMSTVKSEDNSICFSKEQFNAGLRLPLPSLFKQFLHYTQIPPALIHHNVV</sequence>
<proteinExistence type="predicted"/>
<dbReference type="AlphaFoldDB" id="A0A438HM96"/>
<comment type="caution">
    <text evidence="1">The sequence shown here is derived from an EMBL/GenBank/DDBJ whole genome shotgun (WGS) entry which is preliminary data.</text>
</comment>
<reference evidence="1 2" key="1">
    <citation type="journal article" date="2018" name="PLoS Genet.">
        <title>Population sequencing reveals clonal diversity and ancestral inbreeding in the grapevine cultivar Chardonnay.</title>
        <authorList>
            <person name="Roach M.J."/>
            <person name="Johnson D.L."/>
            <person name="Bohlmann J."/>
            <person name="van Vuuren H.J."/>
            <person name="Jones S.J."/>
            <person name="Pretorius I.S."/>
            <person name="Schmidt S.A."/>
            <person name="Borneman A.R."/>
        </authorList>
    </citation>
    <scope>NUCLEOTIDE SEQUENCE [LARGE SCALE GENOMIC DNA]</scope>
    <source>
        <strain evidence="2">cv. Chardonnay</strain>
        <tissue evidence="1">Leaf</tissue>
    </source>
</reference>
<accession>A0A438HM96</accession>